<dbReference type="InterPro" id="IPR006616">
    <property type="entry name" value="DM9_repeat"/>
</dbReference>
<keyword evidence="3" id="KW-1185">Reference proteome</keyword>
<evidence type="ECO:0000256" key="1">
    <source>
        <dbReference type="SAM" id="SignalP"/>
    </source>
</evidence>
<evidence type="ECO:0000313" key="4">
    <source>
        <dbReference type="RefSeq" id="XP_008303846.1"/>
    </source>
</evidence>
<dbReference type="Ensembl" id="ENSSPAT00000016239.1">
    <property type="protein sequence ID" value="ENSSPAP00000015980.1"/>
    <property type="gene ID" value="ENSSPAG00000012050.1"/>
</dbReference>
<dbReference type="CDD" id="cd20220">
    <property type="entry name" value="PFM_natterin-3-like"/>
    <property type="match status" value="1"/>
</dbReference>
<feature type="signal peptide" evidence="1">
    <location>
        <begin position="1"/>
        <end position="17"/>
    </location>
</feature>
<dbReference type="Gene3D" id="2.170.15.10">
    <property type="entry name" value="Proaerolysin, chain A, domain 3"/>
    <property type="match status" value="1"/>
</dbReference>
<gene>
    <name evidence="4" type="primary">LOC103375365</name>
</gene>
<evidence type="ECO:0000313" key="2">
    <source>
        <dbReference type="Ensembl" id="ENSSPAP00000015980.1"/>
    </source>
</evidence>
<dbReference type="STRING" id="144197.ENSSPAP00000015980"/>
<accession>A0A3B5A5G1</accession>
<dbReference type="GeneTree" id="ENSGT00400000024875"/>
<dbReference type="PANTHER" id="PTHR31649:SF1">
    <property type="entry name" value="FARNESOIC ACID O-METHYL TRANSFERASE DOMAIN-CONTAINING PROTEIN"/>
    <property type="match status" value="1"/>
</dbReference>
<dbReference type="OrthoDB" id="1925699at2759"/>
<feature type="chain" id="PRO_5044591600" evidence="1">
    <location>
        <begin position="18"/>
        <end position="390"/>
    </location>
</feature>
<reference evidence="2" key="1">
    <citation type="submission" date="2023-09" db="UniProtKB">
        <authorList>
            <consortium name="Ensembl"/>
        </authorList>
    </citation>
    <scope>IDENTIFICATION</scope>
</reference>
<dbReference type="Pfam" id="PF03318">
    <property type="entry name" value="ETX_MTX2"/>
    <property type="match status" value="1"/>
</dbReference>
<keyword evidence="1" id="KW-0732">Signal</keyword>
<sequence length="390" mass="43632">MKLSVLLLPTLLALASAALQDIDKRTEQRNVSPQSLVLKGSPQASTTHASILSLSRTKQKRPVQSSSVVTDDGSILEWAIWNNSLPNDTVSIYNDYVSRVDYICKYNCEVGFYTPSLGPYCNYPLKGKAYQGSPFQILVNKDNFEILEWKDGSSGSVPKSAFRTCPGEEVYVGKNKYGLGKVVTKDKVFYLPWKDSEYSYKGYKVLTINENIISQQIDNVVYYTDKSKIISYPPEIIRETAITNYECSPVVKTDSLSKTYQVEQTWDNTYSVKFGVKTSIKAGIPFITEAGVEISTDVTLQFTRRGSVVESIIDKVSVQINAPPNRTCTATMMRYKYKLNVPFTARLSRTYGNGEVKTLYITGTYDSIQVGEVRAVVHRCELVTNANPCP</sequence>
<dbReference type="SUPFAM" id="SSF56973">
    <property type="entry name" value="Aerolisin/ETX pore-forming domain"/>
    <property type="match status" value="1"/>
</dbReference>
<name>A0A3B5A5G1_9TELE</name>
<dbReference type="Proteomes" id="UP000694891">
    <property type="component" value="Unplaced"/>
</dbReference>
<dbReference type="Pfam" id="PF11901">
    <property type="entry name" value="DM9"/>
    <property type="match status" value="1"/>
</dbReference>
<protein>
    <submittedName>
        <fullName evidence="2 4">Natterin-3-like</fullName>
    </submittedName>
</protein>
<dbReference type="PANTHER" id="PTHR31649">
    <property type="entry name" value="AGAP009604-PA"/>
    <property type="match status" value="1"/>
</dbReference>
<reference evidence="4" key="2">
    <citation type="submission" date="2025-04" db="UniProtKB">
        <authorList>
            <consortium name="RefSeq"/>
        </authorList>
    </citation>
    <scope>IDENTIFICATION</scope>
</reference>
<dbReference type="AlphaFoldDB" id="A0A3B5A5G1"/>
<evidence type="ECO:0000313" key="3">
    <source>
        <dbReference type="Proteomes" id="UP000694891"/>
    </source>
</evidence>
<organism evidence="2">
    <name type="scientific">Stegastes partitus</name>
    <name type="common">bicolor damselfish</name>
    <dbReference type="NCBI Taxonomy" id="144197"/>
    <lineage>
        <taxon>Eukaryota</taxon>
        <taxon>Metazoa</taxon>
        <taxon>Chordata</taxon>
        <taxon>Craniata</taxon>
        <taxon>Vertebrata</taxon>
        <taxon>Euteleostomi</taxon>
        <taxon>Actinopterygii</taxon>
        <taxon>Neopterygii</taxon>
        <taxon>Teleostei</taxon>
        <taxon>Neoteleostei</taxon>
        <taxon>Acanthomorphata</taxon>
        <taxon>Ovalentaria</taxon>
        <taxon>Pomacentridae</taxon>
        <taxon>Stegastes</taxon>
    </lineage>
</organism>
<dbReference type="GeneID" id="103375365"/>
<dbReference type="RefSeq" id="XP_008303846.1">
    <property type="nucleotide sequence ID" value="XM_008305624.1"/>
</dbReference>
<proteinExistence type="predicted"/>
<dbReference type="InterPro" id="IPR004991">
    <property type="entry name" value="Aerolysin-like"/>
</dbReference>